<gene>
    <name evidence="2" type="ORF">ACFFHU_17675</name>
</gene>
<dbReference type="Proteomes" id="UP001589894">
    <property type="component" value="Unassembled WGS sequence"/>
</dbReference>
<evidence type="ECO:0000313" key="3">
    <source>
        <dbReference type="Proteomes" id="UP001589894"/>
    </source>
</evidence>
<dbReference type="RefSeq" id="WP_377340293.1">
    <property type="nucleotide sequence ID" value="NZ_JBHLUE010000016.1"/>
</dbReference>
<accession>A0ABV6NYU6</accession>
<protein>
    <recommendedName>
        <fullName evidence="4">Peptidoglycan-binding protein</fullName>
    </recommendedName>
</protein>
<feature type="region of interest" description="Disordered" evidence="1">
    <location>
        <begin position="98"/>
        <end position="142"/>
    </location>
</feature>
<proteinExistence type="predicted"/>
<comment type="caution">
    <text evidence="2">The sequence shown here is derived from an EMBL/GenBank/DDBJ whole genome shotgun (WGS) entry which is preliminary data.</text>
</comment>
<evidence type="ECO:0000313" key="2">
    <source>
        <dbReference type="EMBL" id="MFC0565955.1"/>
    </source>
</evidence>
<feature type="compositionally biased region" description="Low complexity" evidence="1">
    <location>
        <begin position="108"/>
        <end position="142"/>
    </location>
</feature>
<evidence type="ECO:0008006" key="4">
    <source>
        <dbReference type="Google" id="ProtNLM"/>
    </source>
</evidence>
<sequence length="228" mass="22424">MSDLELRPLTAEELAAECGSALPTKEVMSLLDLNVNLDLALDLASPIDLAVAANAQVAAPIDAAVSANVLSSGSDAGALAHQGTSIDQTLSGSAIAHAPQDSGIDQSADGTSAPTGAGGAATDTTTTPATDPTTVTDGTTGDPAQMLNGNLLNVNVEVHLDTDFAAPVAGAVAANANVAAPIDAGASANIASIDSHSTAIAEQTAIISQHMDGVTADALADQHSQIDQ</sequence>
<evidence type="ECO:0000256" key="1">
    <source>
        <dbReference type="SAM" id="MobiDB-lite"/>
    </source>
</evidence>
<keyword evidence="3" id="KW-1185">Reference proteome</keyword>
<organism evidence="2 3">
    <name type="scientific">Plantactinospora siamensis</name>
    <dbReference type="NCBI Taxonomy" id="555372"/>
    <lineage>
        <taxon>Bacteria</taxon>
        <taxon>Bacillati</taxon>
        <taxon>Actinomycetota</taxon>
        <taxon>Actinomycetes</taxon>
        <taxon>Micromonosporales</taxon>
        <taxon>Micromonosporaceae</taxon>
        <taxon>Plantactinospora</taxon>
    </lineage>
</organism>
<dbReference type="EMBL" id="JBHLUE010000016">
    <property type="protein sequence ID" value="MFC0565955.1"/>
    <property type="molecule type" value="Genomic_DNA"/>
</dbReference>
<name>A0ABV6NYU6_9ACTN</name>
<reference evidence="2 3" key="1">
    <citation type="submission" date="2024-09" db="EMBL/GenBank/DDBJ databases">
        <authorList>
            <person name="Sun Q."/>
            <person name="Mori K."/>
        </authorList>
    </citation>
    <scope>NUCLEOTIDE SEQUENCE [LARGE SCALE GENOMIC DNA]</scope>
    <source>
        <strain evidence="2 3">TBRC 2205</strain>
    </source>
</reference>